<dbReference type="Proteomes" id="UP000694867">
    <property type="component" value="Unplaced"/>
</dbReference>
<keyword evidence="2" id="KW-1185">Reference proteome</keyword>
<evidence type="ECO:0000256" key="1">
    <source>
        <dbReference type="SAM" id="MobiDB-lite"/>
    </source>
</evidence>
<feature type="region of interest" description="Disordered" evidence="1">
    <location>
        <begin position="279"/>
        <end position="301"/>
    </location>
</feature>
<proteinExistence type="predicted"/>
<dbReference type="GeneID" id="114828606"/>
<dbReference type="KEGG" id="goe:114828606"/>
<gene>
    <name evidence="3" type="primary">LOC114828606</name>
</gene>
<name>A0AAJ7SIH7_9ACAR</name>
<protein>
    <submittedName>
        <fullName evidence="3">Uncharacterized protein LOC114828606</fullName>
    </submittedName>
</protein>
<accession>A0AAJ7SIH7</accession>
<evidence type="ECO:0000313" key="2">
    <source>
        <dbReference type="Proteomes" id="UP000694867"/>
    </source>
</evidence>
<evidence type="ECO:0000313" key="3">
    <source>
        <dbReference type="RefSeq" id="XP_028969108.1"/>
    </source>
</evidence>
<sequence length="301" mass="35058">MIVDEKREVTQLSDHNLISMICHILVKIINKLKAANIAMEKIERAEKLQHTVDYLTSKEAIREGIRRATKITRKSSDNIFDSPGLKNALKEKKEANKKWREAMRTRNWHEILRMKAEFRHKQEQLTEAISVEERRVTRIAVEKYLRALVTSDRKGFGDLINDIFEGREPIPEDWKRGRVSLLEKPNSKTGDLETYRPTTVSTVLYRIFTKILTTRITEWMEKEKILGEMQCGFRRDRRGADNIFILTSAIEFARNKERNAGMLPGLFESVRSNIPHEVLGKTGRPGYEHQLDQGDKDDLLQ</sequence>
<dbReference type="PANTHER" id="PTHR19446">
    <property type="entry name" value="REVERSE TRANSCRIPTASES"/>
    <property type="match status" value="1"/>
</dbReference>
<dbReference type="RefSeq" id="XP_028969108.1">
    <property type="nucleotide sequence ID" value="XM_029113275.1"/>
</dbReference>
<organism evidence="2 3">
    <name type="scientific">Galendromus occidentalis</name>
    <name type="common">western predatory mite</name>
    <dbReference type="NCBI Taxonomy" id="34638"/>
    <lineage>
        <taxon>Eukaryota</taxon>
        <taxon>Metazoa</taxon>
        <taxon>Ecdysozoa</taxon>
        <taxon>Arthropoda</taxon>
        <taxon>Chelicerata</taxon>
        <taxon>Arachnida</taxon>
        <taxon>Acari</taxon>
        <taxon>Parasitiformes</taxon>
        <taxon>Mesostigmata</taxon>
        <taxon>Gamasina</taxon>
        <taxon>Phytoseioidea</taxon>
        <taxon>Phytoseiidae</taxon>
        <taxon>Typhlodrominae</taxon>
        <taxon>Galendromus</taxon>
    </lineage>
</organism>
<reference evidence="3" key="1">
    <citation type="submission" date="2025-08" db="UniProtKB">
        <authorList>
            <consortium name="RefSeq"/>
        </authorList>
    </citation>
    <scope>IDENTIFICATION</scope>
</reference>
<feature type="compositionally biased region" description="Basic and acidic residues" evidence="1">
    <location>
        <begin position="286"/>
        <end position="301"/>
    </location>
</feature>
<dbReference type="AlphaFoldDB" id="A0AAJ7SIH7"/>